<dbReference type="EMBL" id="JBEWZI010000013">
    <property type="protein sequence ID" value="MET7015080.1"/>
    <property type="molecule type" value="Genomic_DNA"/>
</dbReference>
<feature type="region of interest" description="Disordered" evidence="2">
    <location>
        <begin position="186"/>
        <end position="211"/>
    </location>
</feature>
<feature type="domain" description="LysM" evidence="3">
    <location>
        <begin position="43"/>
        <end position="87"/>
    </location>
</feature>
<dbReference type="Pfam" id="PF01551">
    <property type="entry name" value="Peptidase_M23"/>
    <property type="match status" value="1"/>
</dbReference>
<dbReference type="Proteomes" id="UP001549691">
    <property type="component" value="Unassembled WGS sequence"/>
</dbReference>
<proteinExistence type="inferred from homology"/>
<evidence type="ECO:0000313" key="5">
    <source>
        <dbReference type="Proteomes" id="UP001549691"/>
    </source>
</evidence>
<feature type="compositionally biased region" description="Low complexity" evidence="2">
    <location>
        <begin position="186"/>
        <end position="197"/>
    </location>
</feature>
<dbReference type="SUPFAM" id="SSF51261">
    <property type="entry name" value="Duplicated hybrid motif"/>
    <property type="match status" value="1"/>
</dbReference>
<dbReference type="PANTHER" id="PTHR21666">
    <property type="entry name" value="PEPTIDASE-RELATED"/>
    <property type="match status" value="1"/>
</dbReference>
<dbReference type="InterPro" id="IPR011055">
    <property type="entry name" value="Dup_hybrid_motif"/>
</dbReference>
<comment type="caution">
    <text evidence="4">The sequence shown here is derived from an EMBL/GenBank/DDBJ whole genome shotgun (WGS) entry which is preliminary data.</text>
</comment>
<protein>
    <submittedName>
        <fullName evidence="4">Peptidoglycan DD-metalloendopeptidase family protein</fullName>
    </submittedName>
</protein>
<keyword evidence="5" id="KW-1185">Reference proteome</keyword>
<organism evidence="4 5">
    <name type="scientific">Uliginosibacterium flavum</name>
    <dbReference type="NCBI Taxonomy" id="1396831"/>
    <lineage>
        <taxon>Bacteria</taxon>
        <taxon>Pseudomonadati</taxon>
        <taxon>Pseudomonadota</taxon>
        <taxon>Betaproteobacteria</taxon>
        <taxon>Rhodocyclales</taxon>
        <taxon>Zoogloeaceae</taxon>
        <taxon>Uliginosibacterium</taxon>
    </lineage>
</organism>
<dbReference type="PANTHER" id="PTHR21666:SF263">
    <property type="entry name" value="MUREIN HYDROLASE ACTIVATOR NLPD"/>
    <property type="match status" value="1"/>
</dbReference>
<dbReference type="PROSITE" id="PS51782">
    <property type="entry name" value="LYSM"/>
    <property type="match status" value="1"/>
</dbReference>
<dbReference type="Pfam" id="PF01476">
    <property type="entry name" value="LysM"/>
    <property type="match status" value="1"/>
</dbReference>
<reference evidence="4 5" key="1">
    <citation type="submission" date="2024-07" db="EMBL/GenBank/DDBJ databases">
        <title>Uliginosibacterium flavum JJ3220;KACC:17644.</title>
        <authorList>
            <person name="Kim M.K."/>
        </authorList>
    </citation>
    <scope>NUCLEOTIDE SEQUENCE [LARGE SCALE GENOMIC DNA]</scope>
    <source>
        <strain evidence="4 5">KACC:17644</strain>
    </source>
</reference>
<dbReference type="InterPro" id="IPR036779">
    <property type="entry name" value="LysM_dom_sf"/>
</dbReference>
<dbReference type="Gene3D" id="2.70.70.10">
    <property type="entry name" value="Glucose Permease (Domain IIA)"/>
    <property type="match status" value="1"/>
</dbReference>
<evidence type="ECO:0000259" key="3">
    <source>
        <dbReference type="PROSITE" id="PS51782"/>
    </source>
</evidence>
<dbReference type="SUPFAM" id="SSF54106">
    <property type="entry name" value="LysM domain"/>
    <property type="match status" value="1"/>
</dbReference>
<gene>
    <name evidence="4" type="ORF">ABXR19_12830</name>
</gene>
<dbReference type="CDD" id="cd00118">
    <property type="entry name" value="LysM"/>
    <property type="match status" value="1"/>
</dbReference>
<comment type="similarity">
    <text evidence="1">Belongs to the E.coli NlpD/Haemophilus LppB family.</text>
</comment>
<sequence length="330" mass="34046">MPVLCVTLFAACASKAPAPTETRQPGRPAVMSGDAVPVVARPGYYIVKKGDTLYSISHLNERDYREVAAWNGIVDPSVIKVGQELRVTPPGDMAPSGDAAVVSGAVAVAPAVVIDSTPSGVSSSPAPLTPIASGAVPSAAPVGQKTEPKGGRVAYSAQAWKDLQAVEKLPSAATSVPVTASVSTPVAQSQPAAQSKPAESKPVAAASEDEPDWVWPGTGKVLATFNDSSNKGVDLAGNIGDPVIAAGPGKVVYVGSGLRGYGNLVIIKHNNNFLSAYAHNSEILVKEGQAVQKGQKIAALGNSDTDRPKLHFEIRRQGKPVDPVKYLPPR</sequence>
<dbReference type="Gene3D" id="3.10.350.10">
    <property type="entry name" value="LysM domain"/>
    <property type="match status" value="1"/>
</dbReference>
<evidence type="ECO:0000256" key="1">
    <source>
        <dbReference type="ARBA" id="ARBA00038420"/>
    </source>
</evidence>
<name>A0ABV2TME0_9RHOO</name>
<dbReference type="InterPro" id="IPR016047">
    <property type="entry name" value="M23ase_b-sheet_dom"/>
</dbReference>
<dbReference type="SMART" id="SM00257">
    <property type="entry name" value="LysM"/>
    <property type="match status" value="1"/>
</dbReference>
<evidence type="ECO:0000256" key="2">
    <source>
        <dbReference type="SAM" id="MobiDB-lite"/>
    </source>
</evidence>
<dbReference type="InterPro" id="IPR050570">
    <property type="entry name" value="Cell_wall_metabolism_enzyme"/>
</dbReference>
<dbReference type="InterPro" id="IPR018392">
    <property type="entry name" value="LysM"/>
</dbReference>
<dbReference type="CDD" id="cd12797">
    <property type="entry name" value="M23_peptidase"/>
    <property type="match status" value="1"/>
</dbReference>
<evidence type="ECO:0000313" key="4">
    <source>
        <dbReference type="EMBL" id="MET7015080.1"/>
    </source>
</evidence>
<accession>A0ABV2TME0</accession>